<dbReference type="OrthoDB" id="411087at2759"/>
<evidence type="ECO:0000256" key="1">
    <source>
        <dbReference type="SAM" id="MobiDB-lite"/>
    </source>
</evidence>
<sequence length="217" mass="23050">AQSPGFEGRALKAGSTTPRTTALRYSGARAASRRKSAATARAQTSNRLRSTPPTPRPQSAPGGRNGASGSRSERPREYLERLGCGFGACGVSPELSLGIAGHSEEEGHTMYEISCALRPSESSFSPTAWSCRKRLCHLREGLHDVIKESLGDAYASHFDEAPFARYGGLPGTTGRLGAWLAVLTRVLNSGVLSESTCAKVLHFLDAPVPEGRSHQEG</sequence>
<comment type="caution">
    <text evidence="3">The sequence shown here is derived from an EMBL/GenBank/DDBJ whole genome shotgun (WGS) entry which is preliminary data.</text>
</comment>
<organism evidence="3 4">
    <name type="scientific">Polarella glacialis</name>
    <name type="common">Dinoflagellate</name>
    <dbReference type="NCBI Taxonomy" id="89957"/>
    <lineage>
        <taxon>Eukaryota</taxon>
        <taxon>Sar</taxon>
        <taxon>Alveolata</taxon>
        <taxon>Dinophyceae</taxon>
        <taxon>Suessiales</taxon>
        <taxon>Suessiaceae</taxon>
        <taxon>Polarella</taxon>
    </lineage>
</organism>
<reference evidence="3" key="1">
    <citation type="submission" date="2021-02" db="EMBL/GenBank/DDBJ databases">
        <authorList>
            <person name="Dougan E. K."/>
            <person name="Rhodes N."/>
            <person name="Thang M."/>
            <person name="Chan C."/>
        </authorList>
    </citation>
    <scope>NUCLEOTIDE SEQUENCE</scope>
</reference>
<dbReference type="Proteomes" id="UP000654075">
    <property type="component" value="Unassembled WGS sequence"/>
</dbReference>
<accession>A0A813JGX9</accession>
<proteinExistence type="predicted"/>
<dbReference type="EMBL" id="CAJNNW010025282">
    <property type="protein sequence ID" value="CAE8676682.1"/>
    <property type="molecule type" value="Genomic_DNA"/>
</dbReference>
<name>A0A813JGX9_POLGL</name>
<evidence type="ECO:0000313" key="5">
    <source>
        <dbReference type="Proteomes" id="UP000654075"/>
    </source>
</evidence>
<dbReference type="EMBL" id="CAJNNV010032307">
    <property type="protein sequence ID" value="CAE8639585.1"/>
    <property type="molecule type" value="Genomic_DNA"/>
</dbReference>
<evidence type="ECO:0000313" key="3">
    <source>
        <dbReference type="EMBL" id="CAE8676682.1"/>
    </source>
</evidence>
<gene>
    <name evidence="2" type="ORF">PGLA1383_LOCUS54610</name>
    <name evidence="3" type="ORF">PGLA2088_LOCUS19982</name>
</gene>
<dbReference type="AlphaFoldDB" id="A0A813JGX9"/>
<feature type="non-terminal residue" evidence="3">
    <location>
        <position position="217"/>
    </location>
</feature>
<protein>
    <submittedName>
        <fullName evidence="3">Uncharacterized protein</fullName>
    </submittedName>
</protein>
<keyword evidence="5" id="KW-1185">Reference proteome</keyword>
<evidence type="ECO:0000313" key="4">
    <source>
        <dbReference type="Proteomes" id="UP000626109"/>
    </source>
</evidence>
<feature type="region of interest" description="Disordered" evidence="1">
    <location>
        <begin position="1"/>
        <end position="74"/>
    </location>
</feature>
<evidence type="ECO:0000313" key="2">
    <source>
        <dbReference type="EMBL" id="CAE8639585.1"/>
    </source>
</evidence>
<dbReference type="Proteomes" id="UP000626109">
    <property type="component" value="Unassembled WGS sequence"/>
</dbReference>